<sequence length="123" mass="14402">MKNSYGGWYNRKICKTPKGGLEKLHCSCSNEKVVDFHKNEYTSVHIQLRDSMHVRLCSSKEHEAFLLVMEVEKVILKKKKKKKKKKVEDEMGKGSLNVLFSCSIEAYDNFSDDFSHFYLLFDQ</sequence>
<proteinExistence type="predicted"/>
<accession>A0A1A8VRJ1</accession>
<dbReference type="Proteomes" id="UP000078560">
    <property type="component" value="Unassembled WGS sequence"/>
</dbReference>
<name>A0A1A8VRJ1_PLAOA</name>
<dbReference type="EMBL" id="FLQU01000247">
    <property type="protein sequence ID" value="SBS83080.1"/>
    <property type="molecule type" value="Genomic_DNA"/>
</dbReference>
<reference evidence="2" key="1">
    <citation type="submission" date="2016-05" db="EMBL/GenBank/DDBJ databases">
        <authorList>
            <person name="Naeem Raeece"/>
        </authorList>
    </citation>
    <scope>NUCLEOTIDE SEQUENCE [LARGE SCALE GENOMIC DNA]</scope>
</reference>
<gene>
    <name evidence="1" type="ORF">POVCU2_0018800</name>
</gene>
<evidence type="ECO:0000313" key="1">
    <source>
        <dbReference type="EMBL" id="SBS83080.1"/>
    </source>
</evidence>
<dbReference type="AlphaFoldDB" id="A0A1A8VRJ1"/>
<organism evidence="1 2">
    <name type="scientific">Plasmodium ovale curtisi</name>
    <dbReference type="NCBI Taxonomy" id="864141"/>
    <lineage>
        <taxon>Eukaryota</taxon>
        <taxon>Sar</taxon>
        <taxon>Alveolata</taxon>
        <taxon>Apicomplexa</taxon>
        <taxon>Aconoidasida</taxon>
        <taxon>Haemosporida</taxon>
        <taxon>Plasmodiidae</taxon>
        <taxon>Plasmodium</taxon>
        <taxon>Plasmodium (Plasmodium)</taxon>
    </lineage>
</organism>
<evidence type="ECO:0000313" key="2">
    <source>
        <dbReference type="Proteomes" id="UP000078560"/>
    </source>
</evidence>
<protein>
    <submittedName>
        <fullName evidence="1">Uncharacterized protein</fullName>
    </submittedName>
</protein>